<keyword evidence="5 11" id="KW-0269">Exonuclease</keyword>
<feature type="domain" description="DDH" evidence="7">
    <location>
        <begin position="82"/>
        <end position="226"/>
    </location>
</feature>
<keyword evidence="4" id="KW-0378">Hydrolase</keyword>
<dbReference type="InterPro" id="IPR003156">
    <property type="entry name" value="DHHA1_dom"/>
</dbReference>
<dbReference type="EMBL" id="JAOZFE010000002">
    <property type="protein sequence ID" value="MCW0953054.1"/>
    <property type="molecule type" value="Genomic_DNA"/>
</dbReference>
<dbReference type="Pfam" id="PF02272">
    <property type="entry name" value="DHHA1"/>
    <property type="match status" value="1"/>
</dbReference>
<gene>
    <name evidence="11" type="primary">recJ</name>
    <name evidence="11" type="ORF">OIT44_03075</name>
</gene>
<protein>
    <recommendedName>
        <fullName evidence="2">Single-stranded-DNA-specific exonuclease RecJ</fullName>
    </recommendedName>
</protein>
<dbReference type="Proteomes" id="UP001526225">
    <property type="component" value="Unassembled WGS sequence"/>
</dbReference>
<feature type="domain" description="DHHA1" evidence="8">
    <location>
        <begin position="342"/>
        <end position="435"/>
    </location>
</feature>
<dbReference type="SUPFAM" id="SSF64182">
    <property type="entry name" value="DHH phosphoesterases"/>
    <property type="match status" value="1"/>
</dbReference>
<comment type="caution">
    <text evidence="11">The sequence shown here is derived from an EMBL/GenBank/DDBJ whole genome shotgun (WGS) entry which is preliminary data.</text>
</comment>
<feature type="coiled-coil region" evidence="6">
    <location>
        <begin position="300"/>
        <end position="327"/>
    </location>
</feature>
<dbReference type="InterPro" id="IPR041122">
    <property type="entry name" value="RecJ_OB"/>
</dbReference>
<evidence type="ECO:0000256" key="3">
    <source>
        <dbReference type="ARBA" id="ARBA00022722"/>
    </source>
</evidence>
<organism evidence="11 12">
    <name type="scientific">Weissella ceti</name>
    <dbReference type="NCBI Taxonomy" id="759620"/>
    <lineage>
        <taxon>Bacteria</taxon>
        <taxon>Bacillati</taxon>
        <taxon>Bacillota</taxon>
        <taxon>Bacilli</taxon>
        <taxon>Lactobacillales</taxon>
        <taxon>Lactobacillaceae</taxon>
        <taxon>Weissella</taxon>
    </lineage>
</organism>
<accession>A0ABT3E3R0</accession>
<keyword evidence="6" id="KW-0175">Coiled coil</keyword>
<evidence type="ECO:0000313" key="12">
    <source>
        <dbReference type="Proteomes" id="UP001526225"/>
    </source>
</evidence>
<name>A0ABT3E3R0_9LACO</name>
<sequence>MIEAQYEWVEGQIDSEAQQTLMDTIEMPELLANQLVQRGITTPEEAIAFLQPNLEQLYDPAEMFGMDVAVERIWQAIDAGEKIVVYGDYDVDGMTSTAIMTWALELMGADVSYFVPSRFTEGYGPNLAKYQELAENGMQLLVTVDNGVSGAAEVNWLQDNGIDVIVTDHHELPEVLPQAVAVVHPQHPEGDYPFKNLSGAGVAFKVASALLEAPADDMLDLAALGTVADVMPLLDENRAIVALGLAQLREEPRLGLDEMLRVAGSDINQADAGTIGFTIGPRLNAIGRLADPTLGVKLLLTEDEQEAAEIVAEVEELNKQRQVLVENITTQAIEQADAMTDPVLVVAGENWHEGVLGIVASRLVDRYNKPSIVLSEENGRLKGSARSMPAFDLFSALDPHRELFIGFGGHAGAAGMTLSVDMIDDLRRVLNEAAKTQAIEDAGKAELMVAQKVQLSDFTRETYDILQMLAPFGEGNLEPQFEVDLIGIDNPKTMSDGKHLRFTAQTPMGNLPVVGFGFGHLATELGGRFDTIKIVGTMSENTFRGSTTYQLMLKDIQANGAAVFDWRTSKLTREAVSHPGTYVFFNENIQKQMTGRLGAAAEAVSFEDVFSKTMVDTLILADMPTSLEQLSEVLQLVPARKVGAIFYSLEQAYLQSVPQKTDFAKVYRFTQGHQNVNLSGQFQQVADHLQMKPQMLKLIFKMFLEVEFVKIENGFLNPIADPANVDLTQTNAYRAFMAQRELEKQLIYSTTAELDQLLAKLSQQEN</sequence>
<evidence type="ECO:0000259" key="9">
    <source>
        <dbReference type="Pfam" id="PF10141"/>
    </source>
</evidence>
<evidence type="ECO:0000256" key="4">
    <source>
        <dbReference type="ARBA" id="ARBA00022801"/>
    </source>
</evidence>
<dbReference type="NCBIfam" id="TIGR00644">
    <property type="entry name" value="recJ"/>
    <property type="match status" value="1"/>
</dbReference>
<dbReference type="InterPro" id="IPR018779">
    <property type="entry name" value="RecJ_C"/>
</dbReference>
<dbReference type="Gene3D" id="3.90.1640.30">
    <property type="match status" value="1"/>
</dbReference>
<proteinExistence type="inferred from homology"/>
<dbReference type="GO" id="GO:0004527">
    <property type="term" value="F:exonuclease activity"/>
    <property type="evidence" value="ECO:0007669"/>
    <property type="project" value="UniProtKB-KW"/>
</dbReference>
<evidence type="ECO:0000259" key="8">
    <source>
        <dbReference type="Pfam" id="PF02272"/>
    </source>
</evidence>
<dbReference type="PANTHER" id="PTHR30255">
    <property type="entry name" value="SINGLE-STRANDED-DNA-SPECIFIC EXONUCLEASE RECJ"/>
    <property type="match status" value="1"/>
</dbReference>
<keyword evidence="12" id="KW-1185">Reference proteome</keyword>
<evidence type="ECO:0000259" key="10">
    <source>
        <dbReference type="Pfam" id="PF17768"/>
    </source>
</evidence>
<dbReference type="InterPro" id="IPR001667">
    <property type="entry name" value="DDH_dom"/>
</dbReference>
<dbReference type="RefSeq" id="WP_213408459.1">
    <property type="nucleotide sequence ID" value="NZ_CP074441.1"/>
</dbReference>
<feature type="domain" description="Single-stranded-DNA-specific exonuclease RecJ C-terminal" evidence="9">
    <location>
        <begin position="563"/>
        <end position="756"/>
    </location>
</feature>
<keyword evidence="3" id="KW-0540">Nuclease</keyword>
<evidence type="ECO:0000256" key="1">
    <source>
        <dbReference type="ARBA" id="ARBA00005915"/>
    </source>
</evidence>
<dbReference type="InterPro" id="IPR051673">
    <property type="entry name" value="SSDNA_exonuclease_RecJ"/>
</dbReference>
<dbReference type="InterPro" id="IPR038763">
    <property type="entry name" value="DHH_sf"/>
</dbReference>
<evidence type="ECO:0000259" key="7">
    <source>
        <dbReference type="Pfam" id="PF01368"/>
    </source>
</evidence>
<dbReference type="Pfam" id="PF10141">
    <property type="entry name" value="ssDNA-exonuc_C"/>
    <property type="match status" value="1"/>
</dbReference>
<dbReference type="InterPro" id="IPR004610">
    <property type="entry name" value="RecJ"/>
</dbReference>
<dbReference type="Pfam" id="PF01368">
    <property type="entry name" value="DHH"/>
    <property type="match status" value="1"/>
</dbReference>
<dbReference type="Gene3D" id="3.10.310.30">
    <property type="match status" value="1"/>
</dbReference>
<dbReference type="Pfam" id="PF17768">
    <property type="entry name" value="RecJ_OB"/>
    <property type="match status" value="1"/>
</dbReference>
<evidence type="ECO:0000313" key="11">
    <source>
        <dbReference type="EMBL" id="MCW0953054.1"/>
    </source>
</evidence>
<dbReference type="PANTHER" id="PTHR30255:SF2">
    <property type="entry name" value="SINGLE-STRANDED-DNA-SPECIFIC EXONUCLEASE RECJ"/>
    <property type="match status" value="1"/>
</dbReference>
<comment type="similarity">
    <text evidence="1">Belongs to the RecJ family.</text>
</comment>
<evidence type="ECO:0000256" key="5">
    <source>
        <dbReference type="ARBA" id="ARBA00022839"/>
    </source>
</evidence>
<reference evidence="11 12" key="1">
    <citation type="submission" date="2022-10" db="EMBL/GenBank/DDBJ databases">
        <title>Weissella fermenti sp. nov., isolated from fermented cabbage.</title>
        <authorList>
            <person name="Lee J.K."/>
            <person name="Baek J.H."/>
            <person name="Choi D.G."/>
            <person name="Kim J.M."/>
            <person name="Jeon C.O."/>
        </authorList>
    </citation>
    <scope>NUCLEOTIDE SEQUENCE [LARGE SCALE GENOMIC DNA]</scope>
    <source>
        <strain evidence="11 12">KACC 18534</strain>
    </source>
</reference>
<evidence type="ECO:0000256" key="6">
    <source>
        <dbReference type="SAM" id="Coils"/>
    </source>
</evidence>
<evidence type="ECO:0000256" key="2">
    <source>
        <dbReference type="ARBA" id="ARBA00019841"/>
    </source>
</evidence>
<feature type="domain" description="RecJ OB" evidence="10">
    <location>
        <begin position="452"/>
        <end position="555"/>
    </location>
</feature>